<dbReference type="InterPro" id="IPR018289">
    <property type="entry name" value="MULE_transposase_dom"/>
</dbReference>
<evidence type="ECO:0000259" key="3">
    <source>
        <dbReference type="PROSITE" id="PS50966"/>
    </source>
</evidence>
<protein>
    <submittedName>
        <fullName evidence="4">Os01g0304500 protein</fullName>
    </submittedName>
</protein>
<dbReference type="InterPro" id="IPR044824">
    <property type="entry name" value="MAIN-like"/>
</dbReference>
<dbReference type="InterPro" id="IPR019557">
    <property type="entry name" value="AminoTfrase-like_pln_mobile"/>
</dbReference>
<proteinExistence type="predicted"/>
<dbReference type="GO" id="GO:0008270">
    <property type="term" value="F:zinc ion binding"/>
    <property type="evidence" value="ECO:0007669"/>
    <property type="project" value="UniProtKB-KW"/>
</dbReference>
<dbReference type="EMBL" id="AP008207">
    <property type="protein sequence ID" value="BAF04754.2"/>
    <property type="molecule type" value="Genomic_DNA"/>
</dbReference>
<dbReference type="InterPro" id="IPR007527">
    <property type="entry name" value="Znf_SWIM"/>
</dbReference>
<dbReference type="Pfam" id="PF10536">
    <property type="entry name" value="PMD"/>
    <property type="match status" value="1"/>
</dbReference>
<feature type="region of interest" description="Disordered" evidence="2">
    <location>
        <begin position="1269"/>
        <end position="1304"/>
    </location>
</feature>
<reference evidence="5" key="2">
    <citation type="journal article" date="2008" name="Nucleic Acids Res.">
        <title>The rice annotation project database (RAP-DB): 2008 update.</title>
        <authorList>
            <consortium name="The rice annotation project (RAP)"/>
        </authorList>
    </citation>
    <scope>GENOME REANNOTATION</scope>
    <source>
        <strain evidence="5">cv. Nipponbare</strain>
    </source>
</reference>
<dbReference type="Pfam" id="PF10551">
    <property type="entry name" value="MULE"/>
    <property type="match status" value="1"/>
</dbReference>
<evidence type="ECO:0000313" key="5">
    <source>
        <dbReference type="Proteomes" id="UP000000763"/>
    </source>
</evidence>
<reference evidence="4 5" key="1">
    <citation type="journal article" date="2005" name="Nature">
        <title>The map-based sequence of the rice genome.</title>
        <authorList>
            <consortium name="International rice genome sequencing project (IRGSP)"/>
            <person name="Matsumoto T."/>
            <person name="Wu J."/>
            <person name="Kanamori H."/>
            <person name="Katayose Y."/>
            <person name="Fujisawa M."/>
            <person name="Namiki N."/>
            <person name="Mizuno H."/>
            <person name="Yamamoto K."/>
            <person name="Antonio B.A."/>
            <person name="Baba T."/>
            <person name="Sakata K."/>
            <person name="Nagamura Y."/>
            <person name="Aoki H."/>
            <person name="Arikawa K."/>
            <person name="Arita K."/>
            <person name="Bito T."/>
            <person name="Chiden Y."/>
            <person name="Fujitsuka N."/>
            <person name="Fukunaka R."/>
            <person name="Hamada M."/>
            <person name="Harada C."/>
            <person name="Hayashi A."/>
            <person name="Hijishita S."/>
            <person name="Honda M."/>
            <person name="Hosokawa S."/>
            <person name="Ichikawa Y."/>
            <person name="Idonuma A."/>
            <person name="Iijima M."/>
            <person name="Ikeda M."/>
            <person name="Ikeno M."/>
            <person name="Ito K."/>
            <person name="Ito S."/>
            <person name="Ito T."/>
            <person name="Ito Y."/>
            <person name="Ito Y."/>
            <person name="Iwabuchi A."/>
            <person name="Kamiya K."/>
            <person name="Karasawa W."/>
            <person name="Kurita K."/>
            <person name="Katagiri S."/>
            <person name="Kikuta A."/>
            <person name="Kobayashi H."/>
            <person name="Kobayashi N."/>
            <person name="Machita K."/>
            <person name="Maehara T."/>
            <person name="Masukawa M."/>
            <person name="Mizubayashi T."/>
            <person name="Mukai Y."/>
            <person name="Nagasaki H."/>
            <person name="Nagata Y."/>
            <person name="Naito S."/>
            <person name="Nakashima M."/>
            <person name="Nakama Y."/>
            <person name="Nakamichi Y."/>
            <person name="Nakamura M."/>
            <person name="Meguro A."/>
            <person name="Negishi M."/>
            <person name="Ohta I."/>
            <person name="Ohta T."/>
            <person name="Okamoto M."/>
            <person name="Ono N."/>
            <person name="Saji S."/>
            <person name="Sakaguchi M."/>
            <person name="Sakai K."/>
            <person name="Shibata M."/>
            <person name="Shimokawa T."/>
            <person name="Song J."/>
            <person name="Takazaki Y."/>
            <person name="Terasawa K."/>
            <person name="Tsugane M."/>
            <person name="Tsuji K."/>
            <person name="Ueda S."/>
            <person name="Waki K."/>
            <person name="Yamagata H."/>
            <person name="Yamamoto M."/>
            <person name="Yamamoto S."/>
            <person name="Yamane H."/>
            <person name="Yoshiki S."/>
            <person name="Yoshihara R."/>
            <person name="Yukawa K."/>
            <person name="Zhong H."/>
            <person name="Yano M."/>
            <person name="Yuan Q."/>
            <person name="Ouyang S."/>
            <person name="Liu J."/>
            <person name="Jones K.M."/>
            <person name="Gansberger K."/>
            <person name="Moffat K."/>
            <person name="Hill J."/>
            <person name="Bera J."/>
            <person name="Fadrosh D."/>
            <person name="Jin S."/>
            <person name="Johri S."/>
            <person name="Kim M."/>
            <person name="Overton L."/>
            <person name="Reardon M."/>
            <person name="Tsitrin T."/>
            <person name="Vuong H."/>
            <person name="Weaver B."/>
            <person name="Ciecko A."/>
            <person name="Tallon L."/>
            <person name="Jackson J."/>
            <person name="Pai G."/>
            <person name="Aken S.V."/>
            <person name="Utterback T."/>
            <person name="Reidmuller S."/>
            <person name="Feldblyum T."/>
            <person name="Hsiao J."/>
            <person name="Zismann V."/>
            <person name="Iobst S."/>
            <person name="de Vazeille A.R."/>
            <person name="Buell C.R."/>
            <person name="Ying K."/>
            <person name="Li Y."/>
            <person name="Lu T."/>
            <person name="Huang Y."/>
            <person name="Zhao Q."/>
            <person name="Feng Q."/>
            <person name="Zhang L."/>
            <person name="Zhu J."/>
            <person name="Weng Q."/>
            <person name="Mu J."/>
            <person name="Lu Y."/>
            <person name="Fan D."/>
            <person name="Liu Y."/>
            <person name="Guan J."/>
            <person name="Zhang Y."/>
            <person name="Yu S."/>
            <person name="Liu X."/>
            <person name="Zhang Y."/>
            <person name="Hong G."/>
            <person name="Han B."/>
            <person name="Choisne N."/>
            <person name="Demange N."/>
            <person name="Orjeda G."/>
            <person name="Samain S."/>
            <person name="Cattolico L."/>
            <person name="Pelletier E."/>
            <person name="Couloux A."/>
            <person name="Segurens B."/>
            <person name="Wincker P."/>
            <person name="D'Hont A."/>
            <person name="Scarpelli C."/>
            <person name="Weissenbach J."/>
            <person name="Salanoubat M."/>
            <person name="Quetier F."/>
            <person name="Yu Y."/>
            <person name="Kim H.R."/>
            <person name="Rambo T."/>
            <person name="Currie J."/>
            <person name="Collura K."/>
            <person name="Luo M."/>
            <person name="Yang T."/>
            <person name="Ammiraju J.S.S."/>
            <person name="Engler F."/>
            <person name="Soderlund C."/>
            <person name="Wing R.A."/>
            <person name="Palmer L.E."/>
            <person name="de la Bastide M."/>
            <person name="Spiegel L."/>
            <person name="Nascimento L."/>
            <person name="Zutavern T."/>
            <person name="O'Shaughnessy A."/>
            <person name="Dike S."/>
            <person name="Dedhia N."/>
            <person name="Preston R."/>
            <person name="Balija V."/>
            <person name="McCombie W.R."/>
            <person name="Chow T."/>
            <person name="Chen H."/>
            <person name="Chung M."/>
            <person name="Chen C."/>
            <person name="Shaw J."/>
            <person name="Wu H."/>
            <person name="Hsiao K."/>
            <person name="Chao Y."/>
            <person name="Chu M."/>
            <person name="Cheng C."/>
            <person name="Hour A."/>
            <person name="Lee P."/>
            <person name="Lin S."/>
            <person name="Lin Y."/>
            <person name="Liou J."/>
            <person name="Liu S."/>
            <person name="Hsing Y."/>
            <person name="Raghuvanshi S."/>
            <person name="Mohanty A."/>
            <person name="Bharti A.K."/>
            <person name="Gaur A."/>
            <person name="Gupta V."/>
            <person name="Kumar D."/>
            <person name="Ravi V."/>
            <person name="Vij S."/>
            <person name="Kapur A."/>
            <person name="Khurana P."/>
            <person name="Khurana P."/>
            <person name="Khurana J.P."/>
            <person name="Tyagi A.K."/>
            <person name="Gaikwad K."/>
            <person name="Singh A."/>
            <person name="Dalal V."/>
            <person name="Srivastava S."/>
            <person name="Dixit A."/>
            <person name="Pal A.K."/>
            <person name="Ghazi I.A."/>
            <person name="Yadav M."/>
            <person name="Pandit A."/>
            <person name="Bhargava A."/>
            <person name="Sureshbabu K."/>
            <person name="Batra K."/>
            <person name="Sharma T.R."/>
            <person name="Mohapatra T."/>
            <person name="Singh N.K."/>
            <person name="Messing J."/>
            <person name="Nelson A.B."/>
            <person name="Fuks G."/>
            <person name="Kavchok S."/>
            <person name="Keizer G."/>
            <person name="Linton E."/>
            <person name="Llaca V."/>
            <person name="Song R."/>
            <person name="Tanyolac B."/>
            <person name="Young S."/>
            <person name="Ho-Il K."/>
            <person name="Hahn J.H."/>
            <person name="Sangsakoo G."/>
            <person name="Vanavichit A."/>
            <person name="de Mattos Luiz.A.T."/>
            <person name="Zimmer P.D."/>
            <person name="Malone G."/>
            <person name="Dellagostin O."/>
            <person name="de Oliveira A.C."/>
            <person name="Bevan M."/>
            <person name="Bancroft I."/>
            <person name="Minx P."/>
            <person name="Cordum H."/>
            <person name="Wilson R."/>
            <person name="Cheng Z."/>
            <person name="Jin W."/>
            <person name="Jiang J."/>
            <person name="Leong S.A."/>
            <person name="Iwama H."/>
            <person name="Gojobori T."/>
            <person name="Itoh T."/>
            <person name="Niimura Y."/>
            <person name="Fujii Y."/>
            <person name="Habara T."/>
            <person name="Sakai H."/>
            <person name="Sato Y."/>
            <person name="Wilson G."/>
            <person name="Kumar K."/>
            <person name="McCouch S."/>
            <person name="Juretic N."/>
            <person name="Hoen D."/>
            <person name="Wright S."/>
            <person name="Bruskiewich R."/>
            <person name="Bureau T."/>
            <person name="Miyao A."/>
            <person name="Hirochika H."/>
            <person name="Nishikawa T."/>
            <person name="Kadowaki K."/>
            <person name="Sugiura M."/>
            <person name="Burr B."/>
            <person name="Sasaki T."/>
        </authorList>
    </citation>
    <scope>NUCLEOTIDE SEQUENCE [LARGE SCALE GENOMIC DNA]</scope>
    <source>
        <strain evidence="5">cv. Nipponbare</strain>
    </source>
</reference>
<dbReference type="InterPro" id="IPR004332">
    <property type="entry name" value="Transposase_MuDR"/>
</dbReference>
<keyword evidence="1" id="KW-0479">Metal-binding</keyword>
<name>Q0JNC4_ORYSJ</name>
<keyword evidence="1" id="KW-0862">Zinc</keyword>
<dbReference type="PANTHER" id="PTHR46033">
    <property type="entry name" value="PROTEIN MAIN-LIKE 2"/>
    <property type="match status" value="1"/>
</dbReference>
<dbReference type="Pfam" id="PF03108">
    <property type="entry name" value="DBD_Tnp_Mut"/>
    <property type="match status" value="1"/>
</dbReference>
<dbReference type="GO" id="GO:0010073">
    <property type="term" value="P:meristem maintenance"/>
    <property type="evidence" value="ECO:0007669"/>
    <property type="project" value="InterPro"/>
</dbReference>
<dbReference type="PROSITE" id="PS50966">
    <property type="entry name" value="ZF_SWIM"/>
    <property type="match status" value="1"/>
</dbReference>
<dbReference type="Proteomes" id="UP000000763">
    <property type="component" value="Chromosome 1"/>
</dbReference>
<feature type="domain" description="SWIM-type" evidence="3">
    <location>
        <begin position="679"/>
        <end position="717"/>
    </location>
</feature>
<feature type="region of interest" description="Disordered" evidence="2">
    <location>
        <begin position="1340"/>
        <end position="1394"/>
    </location>
</feature>
<evidence type="ECO:0000313" key="4">
    <source>
        <dbReference type="EMBL" id="BAF04754.2"/>
    </source>
</evidence>
<dbReference type="KEGG" id="dosa:Os01g0304500"/>
<gene>
    <name evidence="4" type="ordered locus">Os01g0304500</name>
</gene>
<dbReference type="PANTHER" id="PTHR46033:SF78">
    <property type="entry name" value="OS06G0232700 PROTEIN"/>
    <property type="match status" value="1"/>
</dbReference>
<keyword evidence="1" id="KW-0863">Zinc-finger</keyword>
<feature type="region of interest" description="Disordered" evidence="2">
    <location>
        <begin position="161"/>
        <end position="180"/>
    </location>
</feature>
<evidence type="ECO:0000256" key="1">
    <source>
        <dbReference type="PROSITE-ProRule" id="PRU00325"/>
    </source>
</evidence>
<accession>Q0JNC4</accession>
<feature type="compositionally biased region" description="Basic residues" evidence="2">
    <location>
        <begin position="1377"/>
        <end position="1388"/>
    </location>
</feature>
<organism evidence="4 5">
    <name type="scientific">Oryza sativa subsp. japonica</name>
    <name type="common">Rice</name>
    <dbReference type="NCBI Taxonomy" id="39947"/>
    <lineage>
        <taxon>Eukaryota</taxon>
        <taxon>Viridiplantae</taxon>
        <taxon>Streptophyta</taxon>
        <taxon>Embryophyta</taxon>
        <taxon>Tracheophyta</taxon>
        <taxon>Spermatophyta</taxon>
        <taxon>Magnoliopsida</taxon>
        <taxon>Liliopsida</taxon>
        <taxon>Poales</taxon>
        <taxon>Poaceae</taxon>
        <taxon>BOP clade</taxon>
        <taxon>Oryzoideae</taxon>
        <taxon>Oryzeae</taxon>
        <taxon>Oryzinae</taxon>
        <taxon>Oryza</taxon>
        <taxon>Oryza sativa</taxon>
    </lineage>
</organism>
<sequence>MSGDMPIRLYYGDAPIQICDSRVDLTVYAFHDTSLNAPEHMGLNDVLGWLYNMFGVDPVHDKFVINAVWPVRGQHGWQWRVVEVASTGSWRKFVSKVREKGYSLAIVVQKTKCVDQSGESSHAVVEETPLEDGQAENVWRTEQGRGEEVVEGNTQGEVIVRGTNREANDSDDEEPDSPMRVDAAEENEAVVDQMEVENEEYIALVVEGEDTTLWDNETYIPDNWTTISMSCMKVNDGLDAHWCYDSKQVKVGQMFHDKGHLQDAVKRWAFVQKREFRVKVSNRTTYDVKCIQGGCPWRVHGYKPQHDTLWVASRVEQHTYLLENTRLVHRNLTAAFVAQMVYSKVVRKTSLSPFTIMHDVEKEYGYEISYDKAWRAKQKALEMRFGTYEDSYHNLPPLLEVMQARNPGTHMAILDEVNEYGENVLRRAFWSFGCMIEAFKNCIPLLCVDGTFMIGKYRGTILTAIGVDADSHVVPVAFAFVESENTSSWLWFLRHIKMCVVENRPNVCVLHDRHAGLLSAIQKLQEDVTQSVPWPDLHSRWCMRHFGANFYRQFRSKRLMDLFKKLCKQNQQRKFDAIWEQLDRLTTTHMEENTRPLPLVAILEGITRGTQKYLCKRYSMASLNLSKPSVKYSLAITQYMDEKSKKGGTHRVWPAGNRELLFEIRLRDKSGVGIGTTDITLECTLWPEYHACKCNCNKPYLLHRPCSHVLAASAKGGVDGNIFVSPYFRKESWEATWRGELRGWRAVCDFTRPPPGQANWVPDSNLLVDTKGRRQSRRIKNLMDEAEVKDRSRRTFCNVLKMRGPDQYWRIDPRWVPRLRAAGLLTFARLVEPSRARSERIHIDAALMSALVDKWRPETHTFHLTVGEMVPTLQDVSYLLGLPIAGPAVGPTMVNAGWADDLLASFGGVLPVALEDLTDGHGPTKSWLNQFRQDVFPDDQEEWIVQRHLVAYLLWLFGWVMFTGTHADSVDKHFIHFAEQIAELPIAEIPQYSWGSAVLAATYAGLCDACVRNSKQSSLPGCPLLLMLWAHERFDIGRPQLDSYANYGLREMYRSGVDDIDDRPTMGSLWTHREPQWVSGTTRRVYTQFVADFDQLTPDRVRWTPYTQHDVNDRAPHGLADLCTRDMQLWRTTCHLVLDVHVEPHNVHRVLKQLGMYQDFPPRDGRPLADSLHRYSRKGLGLSYELVIVTTVQPTAEFVEHVHVESDTLLQRLEARPPVVRCGADVGPTAITTTTPTFQRGSEWSILFTSRVRSGPHISRSSFLSAHPSTRVHQGVSRIRGTHVEHGTTTSADDEYGSASTHHGVPAYSPRTAFIEDFFSTDPPQGEVGMDYWHAAPQVTQPTQETEAGQGPDVTPQQAARDRHPPDNLTYPTEQIRRRKKGGPSKRAKGTDRP</sequence>
<evidence type="ECO:0000256" key="2">
    <source>
        <dbReference type="SAM" id="MobiDB-lite"/>
    </source>
</evidence>